<dbReference type="SUPFAM" id="SSF53335">
    <property type="entry name" value="S-adenosyl-L-methionine-dependent methyltransferases"/>
    <property type="match status" value="1"/>
</dbReference>
<evidence type="ECO:0008006" key="3">
    <source>
        <dbReference type="Google" id="ProtNLM"/>
    </source>
</evidence>
<dbReference type="CDD" id="cd02440">
    <property type="entry name" value="AdoMet_MTases"/>
    <property type="match status" value="1"/>
</dbReference>
<protein>
    <recommendedName>
        <fullName evidence="3">Methyltransferase domain-containing protein</fullName>
    </recommendedName>
</protein>
<comment type="caution">
    <text evidence="1">The sequence shown here is derived from an EMBL/GenBank/DDBJ whole genome shotgun (WGS) entry which is preliminary data.</text>
</comment>
<name>A0A1F7GPH2_9BACT</name>
<evidence type="ECO:0000313" key="2">
    <source>
        <dbReference type="Proteomes" id="UP000177026"/>
    </source>
</evidence>
<sequence>MFKKDPCLTMSTSPHSPHSIVIALIRASTKILDVGCNTGFVGKALRKKKVVADGIDINEKALKIAARYYQSTFIRDLYLHKLSIPKRTYDYILFIDILEHLPRPDLLLQDAKKYLAKKGTIIISMPNIARLEIRLNLLLGKFAYTDAGIISEDHLRFFTRESAIQMIGACGFEVEKTIPTGLGHMLKLFDTLTAFQFIYVCRLK</sequence>
<proteinExistence type="predicted"/>
<dbReference type="Proteomes" id="UP000177026">
    <property type="component" value="Unassembled WGS sequence"/>
</dbReference>
<dbReference type="Pfam" id="PF13489">
    <property type="entry name" value="Methyltransf_23"/>
    <property type="match status" value="1"/>
</dbReference>
<accession>A0A1F7GPH2</accession>
<reference evidence="1 2" key="1">
    <citation type="journal article" date="2016" name="Nat. Commun.">
        <title>Thousands of microbial genomes shed light on interconnected biogeochemical processes in an aquifer system.</title>
        <authorList>
            <person name="Anantharaman K."/>
            <person name="Brown C.T."/>
            <person name="Hug L.A."/>
            <person name="Sharon I."/>
            <person name="Castelle C.J."/>
            <person name="Probst A.J."/>
            <person name="Thomas B.C."/>
            <person name="Singh A."/>
            <person name="Wilkins M.J."/>
            <person name="Karaoz U."/>
            <person name="Brodie E.L."/>
            <person name="Williams K.H."/>
            <person name="Hubbard S.S."/>
            <person name="Banfield J.F."/>
        </authorList>
    </citation>
    <scope>NUCLEOTIDE SEQUENCE [LARGE SCALE GENOMIC DNA]</scope>
</reference>
<organism evidence="1 2">
    <name type="scientific">Candidatus Roizmanbacteria bacterium RIFCSPHIGHO2_01_FULL_39_8</name>
    <dbReference type="NCBI Taxonomy" id="1802033"/>
    <lineage>
        <taxon>Bacteria</taxon>
        <taxon>Candidatus Roizmaniibacteriota</taxon>
    </lineage>
</organism>
<evidence type="ECO:0000313" key="1">
    <source>
        <dbReference type="EMBL" id="OGK20827.1"/>
    </source>
</evidence>
<dbReference type="PANTHER" id="PTHR43861:SF6">
    <property type="entry name" value="METHYLTRANSFERASE TYPE 11"/>
    <property type="match status" value="1"/>
</dbReference>
<dbReference type="InterPro" id="IPR029063">
    <property type="entry name" value="SAM-dependent_MTases_sf"/>
</dbReference>
<dbReference type="PANTHER" id="PTHR43861">
    <property type="entry name" value="TRANS-ACONITATE 2-METHYLTRANSFERASE-RELATED"/>
    <property type="match status" value="1"/>
</dbReference>
<dbReference type="EMBL" id="MFZI01000029">
    <property type="protein sequence ID" value="OGK20827.1"/>
    <property type="molecule type" value="Genomic_DNA"/>
</dbReference>
<dbReference type="AlphaFoldDB" id="A0A1F7GPH2"/>
<gene>
    <name evidence="1" type="ORF">A2866_04075</name>
</gene>
<dbReference type="Gene3D" id="3.40.50.150">
    <property type="entry name" value="Vaccinia Virus protein VP39"/>
    <property type="match status" value="1"/>
</dbReference>